<feature type="transmembrane region" description="Helical" evidence="2">
    <location>
        <begin position="6"/>
        <end position="28"/>
    </location>
</feature>
<accession>A0A177YEV6</accession>
<feature type="region of interest" description="Disordered" evidence="1">
    <location>
        <begin position="213"/>
        <end position="237"/>
    </location>
</feature>
<keyword evidence="2" id="KW-0812">Transmembrane</keyword>
<proteinExistence type="predicted"/>
<reference evidence="3 4" key="1">
    <citation type="submission" date="2016-03" db="EMBL/GenBank/DDBJ databases">
        <title>Genome sequence of Rhodococcus kyotonensis KB10.</title>
        <authorList>
            <person name="Jeong H."/>
            <person name="Hong C.E."/>
            <person name="Jo S.H."/>
            <person name="Park J.M."/>
        </authorList>
    </citation>
    <scope>NUCLEOTIDE SEQUENCE [LARGE SCALE GENOMIC DNA]</scope>
    <source>
        <strain evidence="3 4">KB10</strain>
    </source>
</reference>
<feature type="compositionally biased region" description="Basic and acidic residues" evidence="1">
    <location>
        <begin position="215"/>
        <end position="224"/>
    </location>
</feature>
<organism evidence="3 4">
    <name type="scientific">Rhodococcoides kyotonense</name>
    <dbReference type="NCBI Taxonomy" id="398843"/>
    <lineage>
        <taxon>Bacteria</taxon>
        <taxon>Bacillati</taxon>
        <taxon>Actinomycetota</taxon>
        <taxon>Actinomycetes</taxon>
        <taxon>Mycobacteriales</taxon>
        <taxon>Nocardiaceae</taxon>
        <taxon>Rhodococcoides</taxon>
    </lineage>
</organism>
<gene>
    <name evidence="3" type="ORF">A3K89_21275</name>
</gene>
<evidence type="ECO:0000256" key="2">
    <source>
        <dbReference type="SAM" id="Phobius"/>
    </source>
</evidence>
<keyword evidence="2" id="KW-0472">Membrane</keyword>
<evidence type="ECO:0000313" key="4">
    <source>
        <dbReference type="Proteomes" id="UP000077519"/>
    </source>
</evidence>
<keyword evidence="2" id="KW-1133">Transmembrane helix</keyword>
<feature type="transmembrane region" description="Helical" evidence="2">
    <location>
        <begin position="180"/>
        <end position="201"/>
    </location>
</feature>
<feature type="transmembrane region" description="Helical" evidence="2">
    <location>
        <begin position="137"/>
        <end position="160"/>
    </location>
</feature>
<feature type="transmembrane region" description="Helical" evidence="2">
    <location>
        <begin position="71"/>
        <end position="95"/>
    </location>
</feature>
<dbReference type="AlphaFoldDB" id="A0A177YEV6"/>
<name>A0A177YEV6_9NOCA</name>
<feature type="transmembrane region" description="Helical" evidence="2">
    <location>
        <begin position="107"/>
        <end position="125"/>
    </location>
</feature>
<dbReference type="EMBL" id="LVHI01000013">
    <property type="protein sequence ID" value="OAK54037.1"/>
    <property type="molecule type" value="Genomic_DNA"/>
</dbReference>
<sequence length="237" mass="25866">MTSPVPAWISWPIIVLMALTLVVRVAWLNSSIIDRLTTRSLVIGWFALVLRESAVQDAIRHLPKPLGDVALFQQLTFCCIVMVVMAIYGMSRLWVGADPSAVWKRQRVYDAIGLALSAVILLSGTPSRKAGELVDQYLGWPAVVLWTAFYAPILFVAVAVMRIFLREARHPDTAVREKALYGLAIAIAVGLALVAVSTPILTLQEVLTGSGSADPEMHVNDEAQRNSPTALTEIPHS</sequence>
<keyword evidence="4" id="KW-1185">Reference proteome</keyword>
<dbReference type="Proteomes" id="UP000077519">
    <property type="component" value="Unassembled WGS sequence"/>
</dbReference>
<protein>
    <submittedName>
        <fullName evidence="3">Uncharacterized protein</fullName>
    </submittedName>
</protein>
<comment type="caution">
    <text evidence="3">The sequence shown here is derived from an EMBL/GenBank/DDBJ whole genome shotgun (WGS) entry which is preliminary data.</text>
</comment>
<evidence type="ECO:0000313" key="3">
    <source>
        <dbReference type="EMBL" id="OAK54037.1"/>
    </source>
</evidence>
<evidence type="ECO:0000256" key="1">
    <source>
        <dbReference type="SAM" id="MobiDB-lite"/>
    </source>
</evidence>